<evidence type="ECO:0000256" key="6">
    <source>
        <dbReference type="PROSITE-ProRule" id="PRU01016"/>
    </source>
</evidence>
<evidence type="ECO:0000256" key="4">
    <source>
        <dbReference type="ARBA" id="ARBA00022691"/>
    </source>
</evidence>
<dbReference type="InterPro" id="IPR050390">
    <property type="entry name" value="C5-Methyltransferase"/>
</dbReference>
<comment type="similarity">
    <text evidence="6 7">Belongs to the class I-like SAM-binding methyltransferase superfamily. C5-methyltransferase family.</text>
</comment>
<dbReference type="EC" id="2.1.1.37" evidence="1"/>
<feature type="active site" evidence="6">
    <location>
        <position position="85"/>
    </location>
</feature>
<evidence type="ECO:0000256" key="1">
    <source>
        <dbReference type="ARBA" id="ARBA00011975"/>
    </source>
</evidence>
<gene>
    <name evidence="8" type="ORF">ACFQH9_15890</name>
</gene>
<evidence type="ECO:0000256" key="5">
    <source>
        <dbReference type="ARBA" id="ARBA00022747"/>
    </source>
</evidence>
<dbReference type="Gene3D" id="3.90.120.10">
    <property type="entry name" value="DNA Methylase, subunit A, domain 2"/>
    <property type="match status" value="1"/>
</dbReference>
<name>A0ABW1I7Y0_9PSEU</name>
<comment type="caution">
    <text evidence="8">The sequence shown here is derived from an EMBL/GenBank/DDBJ whole genome shotgun (WGS) entry which is preliminary data.</text>
</comment>
<dbReference type="Proteomes" id="UP001596119">
    <property type="component" value="Unassembled WGS sequence"/>
</dbReference>
<evidence type="ECO:0000256" key="2">
    <source>
        <dbReference type="ARBA" id="ARBA00022603"/>
    </source>
</evidence>
<evidence type="ECO:0000256" key="7">
    <source>
        <dbReference type="RuleBase" id="RU000416"/>
    </source>
</evidence>
<dbReference type="NCBIfam" id="TIGR00675">
    <property type="entry name" value="dcm"/>
    <property type="match status" value="1"/>
</dbReference>
<dbReference type="InterPro" id="IPR029063">
    <property type="entry name" value="SAM-dependent_MTases_sf"/>
</dbReference>
<keyword evidence="5" id="KW-0680">Restriction system</keyword>
<evidence type="ECO:0000313" key="9">
    <source>
        <dbReference type="Proteomes" id="UP001596119"/>
    </source>
</evidence>
<evidence type="ECO:0000313" key="8">
    <source>
        <dbReference type="EMBL" id="MFC5949756.1"/>
    </source>
</evidence>
<keyword evidence="3 6" id="KW-0808">Transferase</keyword>
<dbReference type="Pfam" id="PF00145">
    <property type="entry name" value="DNA_methylase"/>
    <property type="match status" value="1"/>
</dbReference>
<keyword evidence="4 6" id="KW-0949">S-adenosyl-L-methionine</keyword>
<dbReference type="PRINTS" id="PR00105">
    <property type="entry name" value="C5METTRFRASE"/>
</dbReference>
<keyword evidence="2 6" id="KW-0489">Methyltransferase</keyword>
<keyword evidence="9" id="KW-1185">Reference proteome</keyword>
<sequence length="424" mass="47536">MTASGTGPRVIDLFSGAGGLSEGFRQAGYNVRLGLDFDAEACRTHAFNHPDATILNTDVHEVSGKDLLAESGFGEVDVMIGGPSCQGFSTQGRRGSWASEDDPRNMLYRQYARLVGDLRPEWFVMENVPGLLWFNKGEFGRRIFDQFESLGYQIQHKIVLAADFGVPQLRRRLMIVGNRVGKVFQWPEQTHMGAVRRDAIALWEKRRLEKFPHLERHLTLWDAISDLPAISAGGGVEERRYTKAPLTAYQAALRGSSDLLFDHQATPLPQVHLDLIKHVAEGQTWREIPQELLPERFAKIRRTDGTNLFARPDRNRPSYTIITQFGNVTTGAYTHPNQDRAFTAREGARIQSFPDDFRFIGNLTSKYRQIGNAVPPLLARRMAEALTVSMSGESAELVLDLDFRNAVAREQAAAERDDLLPAAM</sequence>
<dbReference type="PANTHER" id="PTHR10629">
    <property type="entry name" value="CYTOSINE-SPECIFIC METHYLTRANSFERASE"/>
    <property type="match status" value="1"/>
</dbReference>
<dbReference type="GO" id="GO:0032259">
    <property type="term" value="P:methylation"/>
    <property type="evidence" value="ECO:0007669"/>
    <property type="project" value="UniProtKB-KW"/>
</dbReference>
<evidence type="ECO:0000256" key="3">
    <source>
        <dbReference type="ARBA" id="ARBA00022679"/>
    </source>
</evidence>
<dbReference type="InterPro" id="IPR031303">
    <property type="entry name" value="C5_meth_CS"/>
</dbReference>
<dbReference type="SUPFAM" id="SSF53335">
    <property type="entry name" value="S-adenosyl-L-methionine-dependent methyltransferases"/>
    <property type="match status" value="1"/>
</dbReference>
<dbReference type="PROSITE" id="PS51679">
    <property type="entry name" value="SAM_MT_C5"/>
    <property type="match status" value="1"/>
</dbReference>
<dbReference type="GO" id="GO:0003886">
    <property type="term" value="F:DNA (cytosine-5-)-methyltransferase activity"/>
    <property type="evidence" value="ECO:0007669"/>
    <property type="project" value="UniProtKB-EC"/>
</dbReference>
<dbReference type="Gene3D" id="3.40.50.150">
    <property type="entry name" value="Vaccinia Virus protein VP39"/>
    <property type="match status" value="1"/>
</dbReference>
<dbReference type="PANTHER" id="PTHR10629:SF52">
    <property type="entry name" value="DNA (CYTOSINE-5)-METHYLTRANSFERASE 1"/>
    <property type="match status" value="1"/>
</dbReference>
<reference evidence="9" key="1">
    <citation type="journal article" date="2019" name="Int. J. Syst. Evol. Microbiol.">
        <title>The Global Catalogue of Microorganisms (GCM) 10K type strain sequencing project: providing services to taxonomists for standard genome sequencing and annotation.</title>
        <authorList>
            <consortium name="The Broad Institute Genomics Platform"/>
            <consortium name="The Broad Institute Genome Sequencing Center for Infectious Disease"/>
            <person name="Wu L."/>
            <person name="Ma J."/>
        </authorList>
    </citation>
    <scope>NUCLEOTIDE SEQUENCE [LARGE SCALE GENOMIC DNA]</scope>
    <source>
        <strain evidence="9">CGMCC 4.7397</strain>
    </source>
</reference>
<proteinExistence type="inferred from homology"/>
<dbReference type="RefSeq" id="WP_379566934.1">
    <property type="nucleotide sequence ID" value="NZ_JBHSQK010000037.1"/>
</dbReference>
<protein>
    <recommendedName>
        <fullName evidence="1">DNA (cytosine-5-)-methyltransferase</fullName>
        <ecNumber evidence="1">2.1.1.37</ecNumber>
    </recommendedName>
</protein>
<dbReference type="PROSITE" id="PS00095">
    <property type="entry name" value="C5_MTASE_2"/>
    <property type="match status" value="1"/>
</dbReference>
<dbReference type="EMBL" id="JBHSQK010000037">
    <property type="protein sequence ID" value="MFC5949756.1"/>
    <property type="molecule type" value="Genomic_DNA"/>
</dbReference>
<dbReference type="InterPro" id="IPR001525">
    <property type="entry name" value="C5_MeTfrase"/>
</dbReference>
<organism evidence="8 9">
    <name type="scientific">Pseudonocardia lutea</name>
    <dbReference type="NCBI Taxonomy" id="2172015"/>
    <lineage>
        <taxon>Bacteria</taxon>
        <taxon>Bacillati</taxon>
        <taxon>Actinomycetota</taxon>
        <taxon>Actinomycetes</taxon>
        <taxon>Pseudonocardiales</taxon>
        <taxon>Pseudonocardiaceae</taxon>
        <taxon>Pseudonocardia</taxon>
    </lineage>
</organism>
<accession>A0ABW1I7Y0</accession>